<dbReference type="InterPro" id="IPR027417">
    <property type="entry name" value="P-loop_NTPase"/>
</dbReference>
<keyword evidence="1" id="KW-0547">Nucleotide-binding</keyword>
<dbReference type="Proteomes" id="UP000000771">
    <property type="component" value="Chromosome"/>
</dbReference>
<evidence type="ECO:0000313" key="5">
    <source>
        <dbReference type="Proteomes" id="UP000000771"/>
    </source>
</evidence>
<sequence>MANATVISATNLSIARGTKTVLEGLTLDVPDGAVVAVVGPNGAGKSTIAAAIAGRLRPRSGELRVLDCDLRHGDVRSFRARVGYFADELTTQLVPTTSARDAVALGPHAGLRRAWFELSDEELVEADRLLARVGLANVGDRAIEDLSAGQRQRVLLARAFAGRPEIIVLDEPTSHLDLIGREEALWALEELLERSPRPRAAFIVTHHVEELPAQVSHVLLVGAGITRFGTRAILQDADALAAVFGMPVTVTEVGGRLVARIDRYSMRMRSVR</sequence>
<keyword evidence="2" id="KW-0067">ATP-binding</keyword>
<dbReference type="PANTHER" id="PTHR43514:SF4">
    <property type="entry name" value="ABC TRANSPORTER I FAMILY MEMBER 10"/>
    <property type="match status" value="1"/>
</dbReference>
<name>C7LZ52_ACIFD</name>
<dbReference type="Pfam" id="PF00005">
    <property type="entry name" value="ABC_tran"/>
    <property type="match status" value="1"/>
</dbReference>
<dbReference type="Gene3D" id="3.40.50.300">
    <property type="entry name" value="P-loop containing nucleotide triphosphate hydrolases"/>
    <property type="match status" value="1"/>
</dbReference>
<dbReference type="GO" id="GO:0005524">
    <property type="term" value="F:ATP binding"/>
    <property type="evidence" value="ECO:0007669"/>
    <property type="project" value="UniProtKB-KW"/>
</dbReference>
<gene>
    <name evidence="4" type="ordered locus">Afer_1076</name>
</gene>
<dbReference type="KEGG" id="afo:Afer_1076"/>
<dbReference type="SUPFAM" id="SSF52540">
    <property type="entry name" value="P-loop containing nucleoside triphosphate hydrolases"/>
    <property type="match status" value="1"/>
</dbReference>
<dbReference type="eggNOG" id="COG1119">
    <property type="taxonomic scope" value="Bacteria"/>
</dbReference>
<protein>
    <submittedName>
        <fullName evidence="4">ABC transporter related</fullName>
    </submittedName>
</protein>
<dbReference type="InterPro" id="IPR050334">
    <property type="entry name" value="Molybdenum_import_ModC"/>
</dbReference>
<evidence type="ECO:0000313" key="4">
    <source>
        <dbReference type="EMBL" id="ACU54010.1"/>
    </source>
</evidence>
<dbReference type="STRING" id="525909.Afer_1076"/>
<dbReference type="RefSeq" id="WP_015798496.1">
    <property type="nucleotide sequence ID" value="NC_013124.1"/>
</dbReference>
<dbReference type="EMBL" id="CP001631">
    <property type="protein sequence ID" value="ACU54010.1"/>
    <property type="molecule type" value="Genomic_DNA"/>
</dbReference>
<dbReference type="PROSITE" id="PS00211">
    <property type="entry name" value="ABC_TRANSPORTER_1"/>
    <property type="match status" value="1"/>
</dbReference>
<dbReference type="PANTHER" id="PTHR43514">
    <property type="entry name" value="ABC TRANSPORTER I FAMILY MEMBER 10"/>
    <property type="match status" value="1"/>
</dbReference>
<feature type="domain" description="ABC transporter" evidence="3">
    <location>
        <begin position="7"/>
        <end position="248"/>
    </location>
</feature>
<dbReference type="OrthoDB" id="9789994at2"/>
<dbReference type="InterPro" id="IPR003593">
    <property type="entry name" value="AAA+_ATPase"/>
</dbReference>
<proteinExistence type="predicted"/>
<dbReference type="InterPro" id="IPR017871">
    <property type="entry name" value="ABC_transporter-like_CS"/>
</dbReference>
<dbReference type="GO" id="GO:0016887">
    <property type="term" value="F:ATP hydrolysis activity"/>
    <property type="evidence" value="ECO:0007669"/>
    <property type="project" value="InterPro"/>
</dbReference>
<dbReference type="PROSITE" id="PS50893">
    <property type="entry name" value="ABC_TRANSPORTER_2"/>
    <property type="match status" value="1"/>
</dbReference>
<dbReference type="AlphaFoldDB" id="C7LZ52"/>
<accession>C7LZ52</accession>
<organism evidence="4 5">
    <name type="scientific">Acidimicrobium ferrooxidans (strain DSM 10331 / JCM 15462 / NBRC 103882 / ICP)</name>
    <dbReference type="NCBI Taxonomy" id="525909"/>
    <lineage>
        <taxon>Bacteria</taxon>
        <taxon>Bacillati</taxon>
        <taxon>Actinomycetota</taxon>
        <taxon>Acidimicrobiia</taxon>
        <taxon>Acidimicrobiales</taxon>
        <taxon>Acidimicrobiaceae</taxon>
        <taxon>Acidimicrobium</taxon>
    </lineage>
</organism>
<dbReference type="SMART" id="SM00382">
    <property type="entry name" value="AAA"/>
    <property type="match status" value="1"/>
</dbReference>
<evidence type="ECO:0000259" key="3">
    <source>
        <dbReference type="PROSITE" id="PS50893"/>
    </source>
</evidence>
<dbReference type="InterPro" id="IPR003439">
    <property type="entry name" value="ABC_transporter-like_ATP-bd"/>
</dbReference>
<keyword evidence="5" id="KW-1185">Reference proteome</keyword>
<evidence type="ECO:0000256" key="2">
    <source>
        <dbReference type="ARBA" id="ARBA00022840"/>
    </source>
</evidence>
<dbReference type="HOGENOM" id="CLU_000604_1_11_11"/>
<evidence type="ECO:0000256" key="1">
    <source>
        <dbReference type="ARBA" id="ARBA00022741"/>
    </source>
</evidence>
<reference evidence="4 5" key="1">
    <citation type="journal article" date="2009" name="Stand. Genomic Sci.">
        <title>Complete genome sequence of Acidimicrobium ferrooxidans type strain (ICP).</title>
        <authorList>
            <person name="Clum A."/>
            <person name="Nolan M."/>
            <person name="Lang E."/>
            <person name="Glavina Del Rio T."/>
            <person name="Tice H."/>
            <person name="Copeland A."/>
            <person name="Cheng J.F."/>
            <person name="Lucas S."/>
            <person name="Chen F."/>
            <person name="Bruce D."/>
            <person name="Goodwin L."/>
            <person name="Pitluck S."/>
            <person name="Ivanova N."/>
            <person name="Mavrommatis K."/>
            <person name="Mikhailova N."/>
            <person name="Pati A."/>
            <person name="Chen A."/>
            <person name="Palaniappan K."/>
            <person name="Goker M."/>
            <person name="Spring S."/>
            <person name="Land M."/>
            <person name="Hauser L."/>
            <person name="Chang Y.J."/>
            <person name="Jeffries C.C."/>
            <person name="Chain P."/>
            <person name="Bristow J."/>
            <person name="Eisen J.A."/>
            <person name="Markowitz V."/>
            <person name="Hugenholtz P."/>
            <person name="Kyrpides N.C."/>
            <person name="Klenk H.P."/>
            <person name="Lapidus A."/>
        </authorList>
    </citation>
    <scope>NUCLEOTIDE SEQUENCE [LARGE SCALE GENOMIC DNA]</scope>
    <source>
        <strain evidence="5">DSM 10331 / JCM 15462 / NBRC 103882 / ICP</strain>
    </source>
</reference>